<evidence type="ECO:0000313" key="2">
    <source>
        <dbReference type="Proteomes" id="UP001500630"/>
    </source>
</evidence>
<comment type="caution">
    <text evidence="1">The sequence shown here is derived from an EMBL/GenBank/DDBJ whole genome shotgun (WGS) entry which is preliminary data.</text>
</comment>
<name>A0ABP6VLC3_9ACTN</name>
<reference evidence="2" key="1">
    <citation type="journal article" date="2019" name="Int. J. Syst. Evol. Microbiol.">
        <title>The Global Catalogue of Microorganisms (GCM) 10K type strain sequencing project: providing services to taxonomists for standard genome sequencing and annotation.</title>
        <authorList>
            <consortium name="The Broad Institute Genomics Platform"/>
            <consortium name="The Broad Institute Genome Sequencing Center for Infectious Disease"/>
            <person name="Wu L."/>
            <person name="Ma J."/>
        </authorList>
    </citation>
    <scope>NUCLEOTIDE SEQUENCE [LARGE SCALE GENOMIC DNA]</scope>
    <source>
        <strain evidence="2">JCM 17326</strain>
    </source>
</reference>
<proteinExistence type="predicted"/>
<dbReference type="Proteomes" id="UP001500630">
    <property type="component" value="Unassembled WGS sequence"/>
</dbReference>
<evidence type="ECO:0000313" key="1">
    <source>
        <dbReference type="EMBL" id="GAA3537464.1"/>
    </source>
</evidence>
<accession>A0ABP6VLC3</accession>
<protein>
    <submittedName>
        <fullName evidence="1">Uncharacterized protein</fullName>
    </submittedName>
</protein>
<keyword evidence="2" id="KW-1185">Reference proteome</keyword>
<sequence>MPSCSNGSSFSSGAPCHPAQAPWRRFITGAIAVTSPPGLLRHEAAPSGSIVRSTGNRFATIRNELRPVTQSSYWSNVRRAA</sequence>
<dbReference type="EMBL" id="BAABDQ010000003">
    <property type="protein sequence ID" value="GAA3537464.1"/>
    <property type="molecule type" value="Genomic_DNA"/>
</dbReference>
<gene>
    <name evidence="1" type="ORF">GCM10022419_016740</name>
</gene>
<organism evidence="1 2">
    <name type="scientific">Nonomuraea rosea</name>
    <dbReference type="NCBI Taxonomy" id="638574"/>
    <lineage>
        <taxon>Bacteria</taxon>
        <taxon>Bacillati</taxon>
        <taxon>Actinomycetota</taxon>
        <taxon>Actinomycetes</taxon>
        <taxon>Streptosporangiales</taxon>
        <taxon>Streptosporangiaceae</taxon>
        <taxon>Nonomuraea</taxon>
    </lineage>
</organism>